<dbReference type="PANTHER" id="PTHR28541:SF1">
    <property type="entry name" value="DDB1- AND CUL4-ASSOCIATED FACTOR 15"/>
    <property type="match status" value="1"/>
</dbReference>
<dbReference type="Proteomes" id="UP001347796">
    <property type="component" value="Unassembled WGS sequence"/>
</dbReference>
<organism evidence="3 4">
    <name type="scientific">Patella caerulea</name>
    <name type="common">Rayed Mediterranean limpet</name>
    <dbReference type="NCBI Taxonomy" id="87958"/>
    <lineage>
        <taxon>Eukaryota</taxon>
        <taxon>Metazoa</taxon>
        <taxon>Spiralia</taxon>
        <taxon>Lophotrochozoa</taxon>
        <taxon>Mollusca</taxon>
        <taxon>Gastropoda</taxon>
        <taxon>Patellogastropoda</taxon>
        <taxon>Patelloidea</taxon>
        <taxon>Patellidae</taxon>
        <taxon>Patella</taxon>
    </lineage>
</organism>
<proteinExistence type="predicted"/>
<name>A0AAN8PGK7_PATCE</name>
<protein>
    <recommendedName>
        <fullName evidence="2">DDB1- and CUL4-associated factor 15 WD40 repeat-containing domain-containing protein</fullName>
    </recommendedName>
</protein>
<accession>A0AAN8PGK7</accession>
<dbReference type="Pfam" id="PF14939">
    <property type="entry name" value="DCAF15_WD40"/>
    <property type="match status" value="1"/>
</dbReference>
<evidence type="ECO:0000259" key="2">
    <source>
        <dbReference type="Pfam" id="PF14939"/>
    </source>
</evidence>
<dbReference type="AlphaFoldDB" id="A0AAN8PGK7"/>
<gene>
    <name evidence="3" type="ORF">SNE40_014000</name>
</gene>
<dbReference type="EMBL" id="JAZGQO010000010">
    <property type="protein sequence ID" value="KAK6175559.1"/>
    <property type="molecule type" value="Genomic_DNA"/>
</dbReference>
<feature type="domain" description="DDB1- and CUL4-associated factor 15 WD40 repeat-containing" evidence="2">
    <location>
        <begin position="32"/>
        <end position="243"/>
    </location>
</feature>
<reference evidence="3 4" key="1">
    <citation type="submission" date="2024-01" db="EMBL/GenBank/DDBJ databases">
        <title>The genome of the rayed Mediterranean limpet Patella caerulea (Linnaeus, 1758).</title>
        <authorList>
            <person name="Anh-Thu Weber A."/>
            <person name="Halstead-Nussloch G."/>
        </authorList>
    </citation>
    <scope>NUCLEOTIDE SEQUENCE [LARGE SCALE GENOMIC DNA]</scope>
    <source>
        <strain evidence="3">AATW-2023a</strain>
        <tissue evidence="3">Whole specimen</tissue>
    </source>
</reference>
<dbReference type="GO" id="GO:0080008">
    <property type="term" value="C:Cul4-RING E3 ubiquitin ligase complex"/>
    <property type="evidence" value="ECO:0007669"/>
    <property type="project" value="TreeGrafter"/>
</dbReference>
<dbReference type="InterPro" id="IPR047319">
    <property type="entry name" value="DCAF15_C"/>
</dbReference>
<dbReference type="CDD" id="cd20913">
    <property type="entry name" value="DCAF15-CTD"/>
    <property type="match status" value="1"/>
</dbReference>
<comment type="caution">
    <text evidence="3">The sequence shown here is derived from an EMBL/GenBank/DDBJ whole genome shotgun (WGS) entry which is preliminary data.</text>
</comment>
<feature type="region of interest" description="Disordered" evidence="1">
    <location>
        <begin position="366"/>
        <end position="390"/>
    </location>
</feature>
<dbReference type="CDD" id="cd20917">
    <property type="entry name" value="DCAF15-NTD"/>
    <property type="match status" value="1"/>
</dbReference>
<dbReference type="PANTHER" id="PTHR28541">
    <property type="entry name" value="DDB1- AND CUL4-ASSOCIATED FACTOR 15"/>
    <property type="match status" value="1"/>
</dbReference>
<dbReference type="InterPro" id="IPR038914">
    <property type="entry name" value="DCAF15"/>
</dbReference>
<feature type="compositionally biased region" description="Low complexity" evidence="1">
    <location>
        <begin position="369"/>
        <end position="380"/>
    </location>
</feature>
<evidence type="ECO:0000256" key="1">
    <source>
        <dbReference type="SAM" id="MobiDB-lite"/>
    </source>
</evidence>
<evidence type="ECO:0000313" key="4">
    <source>
        <dbReference type="Proteomes" id="UP001347796"/>
    </source>
</evidence>
<keyword evidence="4" id="KW-1185">Reference proteome</keyword>
<dbReference type="GO" id="GO:0016567">
    <property type="term" value="P:protein ubiquitination"/>
    <property type="evidence" value="ECO:0007669"/>
    <property type="project" value="InterPro"/>
</dbReference>
<sequence length="685" mass="76847">MATEGKGLVQKLLIREISGKWKQQKRDLSLLPFNRIPGRMCYLLKNLVSRSILEDGHVFLGFTKSGKFVVSYSLQIGGDHTSETVFPTYNYKLQWWLFVPKKPLHLVSEVRLFSEGDICKELFIAFCEWPEDEDKIFVYGHSIPGDGDDSCFCYVTITAVPYIGLCLDCKSMDTENIEIEDPSGNGSRQIKKVKKKCLLHSFCVHSKYDMSPPYPAFSPSVQLKLDGIVVLNTGVSLVAFQVEPKNLGKPKSLDITGNRTLIGSTLAFNTNTKANLPTNSTPSPKELGLVFKNLCPDCKNLPCFCNPVDEMCELSEENVRSPIHEKSNNVSPSHNISKCSKMCEMCNRLPEDCRCDVVIRQPLQAKNDSSNSLSVASSTSPQRSSIHKTSKKRSFDLINCGEIGESTSHGTTHLDQDSVPTCTFSSPSPKICSERTFFSPSNSNSSMTSRSSEGVHVHTNIARTVTYSSRFYEVHECVVDSPVTLEDEYDLAYRSVLPVDVCSYRKTLSIAKNVSATMPVISVLQMTFDIEHYMIEVVHQQAVWGKRFVAFYNYDLQILDVELDGQVLGTVYALIQAKDQNTKSSKPCKIPIKLYRTQFTFHLNLCTGIYSTWNIGDLTTVDERNPNECEWKSSTKECNLLRRKALIPKSFYRSVHMLSNEAGIKGQSKKMLVAPHHSHTTAIIL</sequence>
<dbReference type="InterPro" id="IPR032734">
    <property type="entry name" value="DCAF15_WD40"/>
</dbReference>
<evidence type="ECO:0000313" key="3">
    <source>
        <dbReference type="EMBL" id="KAK6175559.1"/>
    </source>
</evidence>